<feature type="transmembrane region" description="Helical" evidence="16">
    <location>
        <begin position="55"/>
        <end position="77"/>
    </location>
</feature>
<organism evidence="18 19">
    <name type="scientific">Chytriomyces confervae</name>
    <dbReference type="NCBI Taxonomy" id="246404"/>
    <lineage>
        <taxon>Eukaryota</taxon>
        <taxon>Fungi</taxon>
        <taxon>Fungi incertae sedis</taxon>
        <taxon>Chytridiomycota</taxon>
        <taxon>Chytridiomycota incertae sedis</taxon>
        <taxon>Chytridiomycetes</taxon>
        <taxon>Chytridiales</taxon>
        <taxon>Chytriomycetaceae</taxon>
        <taxon>Chytriomyces</taxon>
    </lineage>
</organism>
<evidence type="ECO:0000259" key="17">
    <source>
        <dbReference type="Pfam" id="PF01764"/>
    </source>
</evidence>
<dbReference type="EMBL" id="QEAP01000066">
    <property type="protein sequence ID" value="TPX75857.1"/>
    <property type="molecule type" value="Genomic_DNA"/>
</dbReference>
<dbReference type="SUPFAM" id="SSF53474">
    <property type="entry name" value="alpha/beta-Hydrolases"/>
    <property type="match status" value="1"/>
</dbReference>
<comment type="caution">
    <text evidence="18">The sequence shown here is derived from an EMBL/GenBank/DDBJ whole genome shotgun (WGS) entry which is preliminary data.</text>
</comment>
<dbReference type="OrthoDB" id="438440at2759"/>
<keyword evidence="4" id="KW-0597">Phosphoprotein</keyword>
<evidence type="ECO:0000256" key="12">
    <source>
        <dbReference type="ARBA" id="ARBA00023136"/>
    </source>
</evidence>
<dbReference type="GO" id="GO:0005886">
    <property type="term" value="C:plasma membrane"/>
    <property type="evidence" value="ECO:0007669"/>
    <property type="project" value="UniProtKB-SubCell"/>
</dbReference>
<dbReference type="GO" id="GO:0046340">
    <property type="term" value="P:diacylglycerol catabolic process"/>
    <property type="evidence" value="ECO:0007669"/>
    <property type="project" value="TreeGrafter"/>
</dbReference>
<feature type="transmembrane region" description="Helical" evidence="16">
    <location>
        <begin position="20"/>
        <end position="43"/>
    </location>
</feature>
<keyword evidence="3" id="KW-1003">Cell membrane</keyword>
<dbReference type="GO" id="GO:0016298">
    <property type="term" value="F:lipase activity"/>
    <property type="evidence" value="ECO:0007669"/>
    <property type="project" value="TreeGrafter"/>
</dbReference>
<keyword evidence="7" id="KW-0378">Hydrolase</keyword>
<dbReference type="InterPro" id="IPR029058">
    <property type="entry name" value="AB_hydrolase_fold"/>
</dbReference>
<dbReference type="GO" id="GO:0019369">
    <property type="term" value="P:arachidonate metabolic process"/>
    <property type="evidence" value="ECO:0007669"/>
    <property type="project" value="TreeGrafter"/>
</dbReference>
<keyword evidence="10 16" id="KW-1133">Transmembrane helix</keyword>
<evidence type="ECO:0000256" key="9">
    <source>
        <dbReference type="ARBA" id="ARBA00022963"/>
    </source>
</evidence>
<dbReference type="EC" id="3.1.1.116" evidence="14"/>
<keyword evidence="8" id="KW-0106">Calcium</keyword>
<feature type="domain" description="Fungal lipase-type" evidence="17">
    <location>
        <begin position="448"/>
        <end position="593"/>
    </location>
</feature>
<name>A0A507FLF7_9FUNG</name>
<feature type="transmembrane region" description="Helical" evidence="16">
    <location>
        <begin position="133"/>
        <end position="160"/>
    </location>
</feature>
<evidence type="ECO:0000256" key="3">
    <source>
        <dbReference type="ARBA" id="ARBA00022475"/>
    </source>
</evidence>
<evidence type="ECO:0000256" key="16">
    <source>
        <dbReference type="SAM" id="Phobius"/>
    </source>
</evidence>
<evidence type="ECO:0000256" key="5">
    <source>
        <dbReference type="ARBA" id="ARBA00022692"/>
    </source>
</evidence>
<sequence length="853" mass="93395">MPALEAFGRRWPISGDDLLLPSLLGAFVHVPWLVLVTWAYAVAQSQAVECRALALVRAYLRLNAVLVALCLCTEWRIGVLSLRGSVCDDAPRKPLSFWVPAHMIVASCDLLTQSLGLYLFLGPLDLSCVSRAAVILTQASVVVGIVSQIVWFVALAQVFLLSSPVNFSTLEAADAWNKWLQFLCFGHSSSPHATRLRGRRCANSRGGGGHGDDSLLRSVARVFGDVLNDAETVVSDIFIGLIYVRHLQHKARMRDPYFTKIVSASSTSIMFAADETQHFEPVISKQPTRFSIPGDNNITHQACIPLSQISPKSFQPSTEIALGPTIALATHAEFTTEIREIIHFSEYAEAIYGLPLHMITNLSNFTRGLRMLCIPEACWPSHDTTPAHLGRVVDNVRNHLGQPGWPFCCVQERAPRDRHGDLVAISLENGLFRSPYLVCLDHEMRKVVVAIRGTMSTADVLVDLNCDLVNLTIPQETPEGAPAEPIRTKTHNGMLQTAMHIKQDITGLLEGLVMDPESEYRQYGIVVCGHSLGAGVATLLTHLLLTSPNTRHMPVKCYAYSPPGCITTRTANAHHFSRFVTSIVLGDDTVPRLNRRSVERLKRAVKRGVRKCRARKVDVVGGFVGAECFGVRRRRNDSGFLGDLDDVFGIHDDDDGVNGMNDDGDAMNGGSAETDGGHVALDISHQDVVVDMDAEDEMLRVSLDTGCDEEVQIPGRVLHFRKERVFTHGDGEAGGSPNQGTAGAGTNSGASEEDQGLEDEYEGEEDQGSTVELNTGYEQDSLRLHGGKKGKRVYRAVWTTPDAFQDIVISSSMVSEHMPNVLGDVLRRCLKTVEESLEGDGLIPDVPYRPSDQ</sequence>
<comment type="catalytic activity">
    <reaction evidence="13">
        <text>a 1,2-diacyl-sn-glycerol + H2O = a 2-acylglycerol + a fatty acid + H(+)</text>
        <dbReference type="Rhea" id="RHEA:33275"/>
        <dbReference type="ChEBI" id="CHEBI:15377"/>
        <dbReference type="ChEBI" id="CHEBI:15378"/>
        <dbReference type="ChEBI" id="CHEBI:17389"/>
        <dbReference type="ChEBI" id="CHEBI:17815"/>
        <dbReference type="ChEBI" id="CHEBI:28868"/>
        <dbReference type="EC" id="3.1.1.116"/>
    </reaction>
    <physiologicalReaction direction="left-to-right" evidence="13">
        <dbReference type="Rhea" id="RHEA:33276"/>
    </physiologicalReaction>
</comment>
<keyword evidence="12 16" id="KW-0472">Membrane</keyword>
<keyword evidence="11" id="KW-0443">Lipid metabolism</keyword>
<evidence type="ECO:0000256" key="11">
    <source>
        <dbReference type="ARBA" id="ARBA00023098"/>
    </source>
</evidence>
<dbReference type="PANTHER" id="PTHR45792">
    <property type="entry name" value="DIACYLGLYCEROL LIPASE HOMOLOG-RELATED"/>
    <property type="match status" value="1"/>
</dbReference>
<evidence type="ECO:0000256" key="4">
    <source>
        <dbReference type="ARBA" id="ARBA00022553"/>
    </source>
</evidence>
<evidence type="ECO:0000313" key="19">
    <source>
        <dbReference type="Proteomes" id="UP000320333"/>
    </source>
</evidence>
<feature type="region of interest" description="Disordered" evidence="15">
    <location>
        <begin position="727"/>
        <end position="776"/>
    </location>
</feature>
<dbReference type="Pfam" id="PF01764">
    <property type="entry name" value="Lipase_3"/>
    <property type="match status" value="1"/>
</dbReference>
<dbReference type="Gene3D" id="3.40.50.1820">
    <property type="entry name" value="alpha/beta hydrolase"/>
    <property type="match status" value="1"/>
</dbReference>
<dbReference type="GO" id="GO:0046872">
    <property type="term" value="F:metal ion binding"/>
    <property type="evidence" value="ECO:0007669"/>
    <property type="project" value="UniProtKB-KW"/>
</dbReference>
<keyword evidence="9" id="KW-0442">Lipid degradation</keyword>
<evidence type="ECO:0000256" key="7">
    <source>
        <dbReference type="ARBA" id="ARBA00022801"/>
    </source>
</evidence>
<keyword evidence="5 16" id="KW-0812">Transmembrane</keyword>
<feature type="compositionally biased region" description="Low complexity" evidence="15">
    <location>
        <begin position="740"/>
        <end position="750"/>
    </location>
</feature>
<evidence type="ECO:0000256" key="2">
    <source>
        <dbReference type="ARBA" id="ARBA00004651"/>
    </source>
</evidence>
<evidence type="ECO:0000256" key="14">
    <source>
        <dbReference type="ARBA" id="ARBA00026104"/>
    </source>
</evidence>
<proteinExistence type="predicted"/>
<dbReference type="CDD" id="cd00519">
    <property type="entry name" value="Lipase_3"/>
    <property type="match status" value="1"/>
</dbReference>
<evidence type="ECO:0000256" key="6">
    <source>
        <dbReference type="ARBA" id="ARBA00022723"/>
    </source>
</evidence>
<comment type="subcellular location">
    <subcellularLocation>
        <location evidence="2">Cell membrane</location>
        <topology evidence="2">Multi-pass membrane protein</topology>
    </subcellularLocation>
</comment>
<accession>A0A507FLF7</accession>
<reference evidence="18 19" key="1">
    <citation type="journal article" date="2019" name="Sci. Rep.">
        <title>Comparative genomics of chytrid fungi reveal insights into the obligate biotrophic and pathogenic lifestyle of Synchytrium endobioticum.</title>
        <authorList>
            <person name="van de Vossenberg B.T.L.H."/>
            <person name="Warris S."/>
            <person name="Nguyen H.D.T."/>
            <person name="van Gent-Pelzer M.P.E."/>
            <person name="Joly D.L."/>
            <person name="van de Geest H.C."/>
            <person name="Bonants P.J.M."/>
            <person name="Smith D.S."/>
            <person name="Levesque C.A."/>
            <person name="van der Lee T.A.J."/>
        </authorList>
    </citation>
    <scope>NUCLEOTIDE SEQUENCE [LARGE SCALE GENOMIC DNA]</scope>
    <source>
        <strain evidence="18 19">CBS 675.73</strain>
    </source>
</reference>
<keyword evidence="6" id="KW-0479">Metal-binding</keyword>
<dbReference type="AlphaFoldDB" id="A0A507FLF7"/>
<dbReference type="PANTHER" id="PTHR45792:SF8">
    <property type="entry name" value="DIACYLGLYCEROL LIPASE-ALPHA"/>
    <property type="match status" value="1"/>
</dbReference>
<evidence type="ECO:0000313" key="18">
    <source>
        <dbReference type="EMBL" id="TPX75857.1"/>
    </source>
</evidence>
<feature type="compositionally biased region" description="Acidic residues" evidence="15">
    <location>
        <begin position="751"/>
        <end position="767"/>
    </location>
</feature>
<keyword evidence="19" id="KW-1185">Reference proteome</keyword>
<comment type="cofactor">
    <cofactor evidence="1">
        <name>Ca(2+)</name>
        <dbReference type="ChEBI" id="CHEBI:29108"/>
    </cofactor>
</comment>
<evidence type="ECO:0000256" key="15">
    <source>
        <dbReference type="SAM" id="MobiDB-lite"/>
    </source>
</evidence>
<evidence type="ECO:0000256" key="1">
    <source>
        <dbReference type="ARBA" id="ARBA00001913"/>
    </source>
</evidence>
<evidence type="ECO:0000256" key="10">
    <source>
        <dbReference type="ARBA" id="ARBA00022989"/>
    </source>
</evidence>
<evidence type="ECO:0000256" key="13">
    <source>
        <dbReference type="ARBA" id="ARBA00024531"/>
    </source>
</evidence>
<gene>
    <name evidence="18" type="ORF">CcCBS67573_g02878</name>
</gene>
<evidence type="ECO:0000256" key="8">
    <source>
        <dbReference type="ARBA" id="ARBA00022837"/>
    </source>
</evidence>
<dbReference type="InterPro" id="IPR002921">
    <property type="entry name" value="Fungal_lipase-type"/>
</dbReference>
<protein>
    <recommendedName>
        <fullName evidence="14">sn-1-specific diacylglycerol lipase</fullName>
        <ecNumber evidence="14">3.1.1.116</ecNumber>
    </recommendedName>
</protein>
<feature type="transmembrane region" description="Helical" evidence="16">
    <location>
        <begin position="97"/>
        <end position="121"/>
    </location>
</feature>
<dbReference type="Proteomes" id="UP000320333">
    <property type="component" value="Unassembled WGS sequence"/>
</dbReference>
<dbReference type="InterPro" id="IPR052214">
    <property type="entry name" value="DAG_Lipase-Related"/>
</dbReference>